<dbReference type="KEGG" id="vpd:VAPA_2c08760"/>
<dbReference type="PATRIC" id="fig|1246301.3.peg.6405"/>
<proteinExistence type="predicted"/>
<dbReference type="EMBL" id="CP003912">
    <property type="protein sequence ID" value="AGU53432.1"/>
    <property type="molecule type" value="Genomic_DNA"/>
</dbReference>
<protein>
    <submittedName>
        <fullName evidence="1">Uncharacterized protein</fullName>
    </submittedName>
</protein>
<accession>T1XKL3</accession>
<evidence type="ECO:0000313" key="2">
    <source>
        <dbReference type="Proteomes" id="UP000016223"/>
    </source>
</evidence>
<reference evidence="1 2" key="1">
    <citation type="submission" date="2012-10" db="EMBL/GenBank/DDBJ databases">
        <title>Genome sequence of Variovorax paradoxus B4.</title>
        <authorList>
            <person name="Schuldes J."/>
            <person name="Brandt U."/>
            <person name="Hiessl S."/>
            <person name="Wuebbeler J.H."/>
            <person name="Thuermer A."/>
            <person name="Steinbuechel A."/>
            <person name="Daniel R."/>
        </authorList>
    </citation>
    <scope>NUCLEOTIDE SEQUENCE [LARGE SCALE GENOMIC DNA]</scope>
    <source>
        <strain evidence="1 2">B4</strain>
    </source>
</reference>
<dbReference type="OrthoDB" id="8859643at2"/>
<dbReference type="AlphaFoldDB" id="T1XKL3"/>
<dbReference type="RefSeq" id="WP_021004258.1">
    <property type="nucleotide sequence ID" value="NC_022234.1"/>
</dbReference>
<gene>
    <name evidence="1" type="ORF">VAPA_2c08760</name>
</gene>
<organism evidence="1 2">
    <name type="scientific">Variovorax paradoxus B4</name>
    <dbReference type="NCBI Taxonomy" id="1246301"/>
    <lineage>
        <taxon>Bacteria</taxon>
        <taxon>Pseudomonadati</taxon>
        <taxon>Pseudomonadota</taxon>
        <taxon>Betaproteobacteria</taxon>
        <taxon>Burkholderiales</taxon>
        <taxon>Comamonadaceae</taxon>
        <taxon>Variovorax</taxon>
    </lineage>
</organism>
<dbReference type="HOGENOM" id="CLU_2248906_0_0_4"/>
<name>T1XKL3_VARPD</name>
<sequence length="128" mass="13068">MTQRIQSFAPPGATRRTLKARTQALQAAADAAPRGAIDRVCSAGYMSISLLAIAAACAVAGGEAANGELRFATVATGAPPLVQDTCSAGGAPYASPLAQACASTLARCIPHGVRNFQVRSFIHQRKSA</sequence>
<dbReference type="Proteomes" id="UP000016223">
    <property type="component" value="Chromosome 2"/>
</dbReference>
<evidence type="ECO:0000313" key="1">
    <source>
        <dbReference type="EMBL" id="AGU53432.1"/>
    </source>
</evidence>